<dbReference type="AlphaFoldDB" id="A0A2T3FTA6"/>
<dbReference type="FunFam" id="1.10.10.10:FF:000001">
    <property type="entry name" value="LysR family transcriptional regulator"/>
    <property type="match status" value="1"/>
</dbReference>
<dbReference type="GO" id="GO:0003700">
    <property type="term" value="F:DNA-binding transcription factor activity"/>
    <property type="evidence" value="ECO:0007669"/>
    <property type="project" value="InterPro"/>
</dbReference>
<keyword evidence="7" id="KW-1185">Reference proteome</keyword>
<keyword evidence="2" id="KW-0805">Transcription regulation</keyword>
<evidence type="ECO:0000313" key="6">
    <source>
        <dbReference type="EMBL" id="PST38494.1"/>
    </source>
</evidence>
<dbReference type="Pfam" id="PF03466">
    <property type="entry name" value="LysR_substrate"/>
    <property type="match status" value="1"/>
</dbReference>
<gene>
    <name evidence="6" type="ORF">C7U56_00605</name>
</gene>
<evidence type="ECO:0000313" key="7">
    <source>
        <dbReference type="Proteomes" id="UP000241048"/>
    </source>
</evidence>
<dbReference type="SUPFAM" id="SSF46785">
    <property type="entry name" value="Winged helix' DNA-binding domain"/>
    <property type="match status" value="1"/>
</dbReference>
<name>A0A2T3FTA6_9CLOT</name>
<evidence type="ECO:0000259" key="5">
    <source>
        <dbReference type="PROSITE" id="PS50931"/>
    </source>
</evidence>
<accession>A0A2T3FTA6</accession>
<dbReference type="Gene3D" id="3.40.190.10">
    <property type="entry name" value="Periplasmic binding protein-like II"/>
    <property type="match status" value="2"/>
</dbReference>
<organism evidence="6 7">
    <name type="scientific">Clostridium fessum</name>
    <dbReference type="NCBI Taxonomy" id="2126740"/>
    <lineage>
        <taxon>Bacteria</taxon>
        <taxon>Bacillati</taxon>
        <taxon>Bacillota</taxon>
        <taxon>Clostridia</taxon>
        <taxon>Eubacteriales</taxon>
        <taxon>Clostridiaceae</taxon>
        <taxon>Clostridium</taxon>
    </lineage>
</organism>
<evidence type="ECO:0000256" key="3">
    <source>
        <dbReference type="ARBA" id="ARBA00023125"/>
    </source>
</evidence>
<dbReference type="Gene3D" id="1.10.10.10">
    <property type="entry name" value="Winged helix-like DNA-binding domain superfamily/Winged helix DNA-binding domain"/>
    <property type="match status" value="1"/>
</dbReference>
<protein>
    <submittedName>
        <fullName evidence="6">Transcriptional regulator</fullName>
    </submittedName>
</protein>
<keyword evidence="4" id="KW-0804">Transcription</keyword>
<dbReference type="PANTHER" id="PTHR30126">
    <property type="entry name" value="HTH-TYPE TRANSCRIPTIONAL REGULATOR"/>
    <property type="match status" value="1"/>
</dbReference>
<evidence type="ECO:0000256" key="4">
    <source>
        <dbReference type="ARBA" id="ARBA00023163"/>
    </source>
</evidence>
<dbReference type="InterPro" id="IPR005119">
    <property type="entry name" value="LysR_subst-bd"/>
</dbReference>
<dbReference type="InterPro" id="IPR036388">
    <property type="entry name" value="WH-like_DNA-bd_sf"/>
</dbReference>
<dbReference type="GO" id="GO:0000976">
    <property type="term" value="F:transcription cis-regulatory region binding"/>
    <property type="evidence" value="ECO:0007669"/>
    <property type="project" value="TreeGrafter"/>
</dbReference>
<proteinExistence type="inferred from homology"/>
<dbReference type="PANTHER" id="PTHR30126:SF40">
    <property type="entry name" value="HTH-TYPE TRANSCRIPTIONAL REGULATOR GLTR"/>
    <property type="match status" value="1"/>
</dbReference>
<sequence length="317" mass="35464">MDFITESLKIDFIYRKDFKYMDIRQLEAFVYTVKYQSFSLAAQKLYISQPTVSAHIRSLEEEFHTQLLKRTTKSLFLTPAGTKLYSYATEILTLQQKAIVELANETKPQLRIGASSVPSLYFLPELLSAYHAVHPDIRVYASCSDSLDVVHKVDDGICDIGLVGTTTSDTSCEFLPFASDELVIAAPAAPHYQAYQSIPSPLDALLKEPFLLREDNSGTKQETLHFLKNKGLSLDDLNVIAVMDDAAALKQCIMLGMGISILSKATVQADARQGKLLLFPLGEAAFLRKLYLVYSPVKYMAEEGGVFLEFAKRFYKL</sequence>
<dbReference type="InterPro" id="IPR000847">
    <property type="entry name" value="LysR_HTH_N"/>
</dbReference>
<evidence type="ECO:0000256" key="1">
    <source>
        <dbReference type="ARBA" id="ARBA00009437"/>
    </source>
</evidence>
<dbReference type="Proteomes" id="UP000241048">
    <property type="component" value="Unassembled WGS sequence"/>
</dbReference>
<evidence type="ECO:0000256" key="2">
    <source>
        <dbReference type="ARBA" id="ARBA00023015"/>
    </source>
</evidence>
<dbReference type="PROSITE" id="PS50931">
    <property type="entry name" value="HTH_LYSR"/>
    <property type="match status" value="1"/>
</dbReference>
<dbReference type="EMBL" id="PYLO01000001">
    <property type="protein sequence ID" value="PST38494.1"/>
    <property type="molecule type" value="Genomic_DNA"/>
</dbReference>
<dbReference type="SUPFAM" id="SSF53850">
    <property type="entry name" value="Periplasmic binding protein-like II"/>
    <property type="match status" value="1"/>
</dbReference>
<reference evidence="6 7" key="1">
    <citation type="submission" date="2018-03" db="EMBL/GenBank/DDBJ databases">
        <title>Lachnoclostridium SNUG30386 gen.nov., sp.nov., isolated from human faeces.</title>
        <authorList>
            <person name="Seo B."/>
            <person name="Jeon K."/>
            <person name="Ko G."/>
        </authorList>
    </citation>
    <scope>NUCLEOTIDE SEQUENCE [LARGE SCALE GENOMIC DNA]</scope>
    <source>
        <strain evidence="6 7">SNUG30386</strain>
    </source>
</reference>
<dbReference type="InterPro" id="IPR047788">
    <property type="entry name" value="LysR-like_Sec_metab"/>
</dbReference>
<keyword evidence="3" id="KW-0238">DNA-binding</keyword>
<dbReference type="NCBIfam" id="NF040786">
    <property type="entry name" value="LysR_Sec_metab"/>
    <property type="match status" value="1"/>
</dbReference>
<dbReference type="Pfam" id="PF00126">
    <property type="entry name" value="HTH_1"/>
    <property type="match status" value="1"/>
</dbReference>
<dbReference type="PRINTS" id="PR00039">
    <property type="entry name" value="HTHLYSR"/>
</dbReference>
<feature type="domain" description="HTH lysR-type" evidence="5">
    <location>
        <begin position="21"/>
        <end position="78"/>
    </location>
</feature>
<comment type="caution">
    <text evidence="6">The sequence shown here is derived from an EMBL/GenBank/DDBJ whole genome shotgun (WGS) entry which is preliminary data.</text>
</comment>
<dbReference type="InterPro" id="IPR036390">
    <property type="entry name" value="WH_DNA-bd_sf"/>
</dbReference>
<comment type="similarity">
    <text evidence="1">Belongs to the LysR transcriptional regulatory family.</text>
</comment>